<dbReference type="InterPro" id="IPR023214">
    <property type="entry name" value="HAD_sf"/>
</dbReference>
<dbReference type="InterPro" id="IPR050155">
    <property type="entry name" value="HAD-like_hydrolase_sf"/>
</dbReference>
<dbReference type="InterPro" id="IPR036412">
    <property type="entry name" value="HAD-like_sf"/>
</dbReference>
<evidence type="ECO:0000313" key="2">
    <source>
        <dbReference type="Proteomes" id="UP000016860"/>
    </source>
</evidence>
<dbReference type="InterPro" id="IPR041492">
    <property type="entry name" value="HAD_2"/>
</dbReference>
<name>U4R1J6_9FIRM</name>
<dbReference type="Gene3D" id="3.40.50.1000">
    <property type="entry name" value="HAD superfamily/HAD-like"/>
    <property type="match status" value="1"/>
</dbReference>
<dbReference type="NCBIfam" id="TIGR01549">
    <property type="entry name" value="HAD-SF-IA-v1"/>
    <property type="match status" value="1"/>
</dbReference>
<dbReference type="PATRIC" id="fig|1330534.3.peg.2424"/>
<reference evidence="1 2" key="1">
    <citation type="journal article" date="2013" name="Genome Announc.">
        <title>Draft Genome Sequence of the Cellulolytic Bacterium Clostridium papyrosolvens C7 (ATCC 700395).</title>
        <authorList>
            <person name="Zepeda V."/>
            <person name="Dassa B."/>
            <person name="Borovok I."/>
            <person name="Lamed R."/>
            <person name="Bayer E.A."/>
            <person name="Cate J.H."/>
        </authorList>
    </citation>
    <scope>NUCLEOTIDE SEQUENCE [LARGE SCALE GENOMIC DNA]</scope>
    <source>
        <strain evidence="1 2">C7</strain>
    </source>
</reference>
<dbReference type="RefSeq" id="WP_020815922.1">
    <property type="nucleotide sequence ID" value="NZ_ATAY01000043.1"/>
</dbReference>
<dbReference type="OrthoDB" id="9807630at2"/>
<proteinExistence type="predicted"/>
<comment type="caution">
    <text evidence="1">The sequence shown here is derived from an EMBL/GenBank/DDBJ whole genome shotgun (WGS) entry which is preliminary data.</text>
</comment>
<accession>U4R1J6</accession>
<protein>
    <submittedName>
        <fullName evidence="1">Haloacid dehalogenase</fullName>
    </submittedName>
</protein>
<dbReference type="SFLD" id="SFLDS00003">
    <property type="entry name" value="Haloacid_Dehalogenase"/>
    <property type="match status" value="1"/>
</dbReference>
<dbReference type="InterPro" id="IPR006439">
    <property type="entry name" value="HAD-SF_hydro_IA"/>
</dbReference>
<dbReference type="Proteomes" id="UP000016860">
    <property type="component" value="Unassembled WGS sequence"/>
</dbReference>
<dbReference type="Pfam" id="PF13419">
    <property type="entry name" value="HAD_2"/>
    <property type="match status" value="1"/>
</dbReference>
<evidence type="ECO:0000313" key="1">
    <source>
        <dbReference type="EMBL" id="EPR10832.1"/>
    </source>
</evidence>
<gene>
    <name evidence="1" type="ORF">L323_12165</name>
</gene>
<dbReference type="EMBL" id="ATAY01000043">
    <property type="protein sequence ID" value="EPR10832.1"/>
    <property type="molecule type" value="Genomic_DNA"/>
</dbReference>
<dbReference type="PANTHER" id="PTHR43434:SF1">
    <property type="entry name" value="PHOSPHOGLYCOLATE PHOSPHATASE"/>
    <property type="match status" value="1"/>
</dbReference>
<sequence>MNYKAILFDLDGTLINSLEDLADSANEALKKHGFKLHPADSYKKFVGNGVRNLIKNASPHGTDDSVVDKILEDYRIIYNKNYVNKTRAYDGIHEMLDNLKKAGIKMGVCSNKPHIPTNEIVKKLLGCGYFDVVFGEREGIPRKPDPASLIEAAERLGVAPSQTIYVGDSGGDMESANRAEMLAAGVLWGFREQEELITCGGKILLASPSELVDFITGADRD</sequence>
<organism evidence="1 2">
    <name type="scientific">Ruminiclostridium papyrosolvens C7</name>
    <dbReference type="NCBI Taxonomy" id="1330534"/>
    <lineage>
        <taxon>Bacteria</taxon>
        <taxon>Bacillati</taxon>
        <taxon>Bacillota</taxon>
        <taxon>Clostridia</taxon>
        <taxon>Eubacteriales</taxon>
        <taxon>Oscillospiraceae</taxon>
        <taxon>Ruminiclostridium</taxon>
    </lineage>
</organism>
<dbReference type="STRING" id="1330534.L323_12165"/>
<dbReference type="GO" id="GO:0006281">
    <property type="term" value="P:DNA repair"/>
    <property type="evidence" value="ECO:0007669"/>
    <property type="project" value="TreeGrafter"/>
</dbReference>
<dbReference type="GO" id="GO:0005829">
    <property type="term" value="C:cytosol"/>
    <property type="evidence" value="ECO:0007669"/>
    <property type="project" value="TreeGrafter"/>
</dbReference>
<dbReference type="PRINTS" id="PR00413">
    <property type="entry name" value="HADHALOGNASE"/>
</dbReference>
<dbReference type="SUPFAM" id="SSF56784">
    <property type="entry name" value="HAD-like"/>
    <property type="match status" value="1"/>
</dbReference>
<dbReference type="GO" id="GO:0008967">
    <property type="term" value="F:phosphoglycolate phosphatase activity"/>
    <property type="evidence" value="ECO:0007669"/>
    <property type="project" value="TreeGrafter"/>
</dbReference>
<dbReference type="NCBIfam" id="TIGR01509">
    <property type="entry name" value="HAD-SF-IA-v3"/>
    <property type="match status" value="1"/>
</dbReference>
<dbReference type="PANTHER" id="PTHR43434">
    <property type="entry name" value="PHOSPHOGLYCOLATE PHOSPHATASE"/>
    <property type="match status" value="1"/>
</dbReference>
<dbReference type="AlphaFoldDB" id="U4R1J6"/>
<dbReference type="Gene3D" id="1.10.150.240">
    <property type="entry name" value="Putative phosphatase, domain 2"/>
    <property type="match status" value="1"/>
</dbReference>
<dbReference type="InterPro" id="IPR023198">
    <property type="entry name" value="PGP-like_dom2"/>
</dbReference>
<dbReference type="SFLD" id="SFLDG01129">
    <property type="entry name" value="C1.5:_HAD__Beta-PGM__Phosphata"/>
    <property type="match status" value="1"/>
</dbReference>
<dbReference type="SFLD" id="SFLDG01135">
    <property type="entry name" value="C1.5.6:_HAD__Beta-PGM__Phospha"/>
    <property type="match status" value="1"/>
</dbReference>